<reference evidence="11 12" key="1">
    <citation type="submission" date="2023-08" db="EMBL/GenBank/DDBJ databases">
        <title>Rhodoferax potami sp. nov. and Rhodoferax mekongensis sp. nov., isolated from the Mekong River in Thailand.</title>
        <authorList>
            <person name="Kitikhun S."/>
            <person name="Charoenyingcharoen P."/>
            <person name="Siriarchawattana P."/>
            <person name="Likhitrattanapisal S."/>
            <person name="Nilsakha T."/>
            <person name="Chanpet A."/>
            <person name="Rattanawaree P."/>
            <person name="Ingsriswang S."/>
        </authorList>
    </citation>
    <scope>NUCLEOTIDE SEQUENCE [LARGE SCALE GENOMIC DNA]</scope>
    <source>
        <strain evidence="11 12">TBRC 17660</strain>
    </source>
</reference>
<accession>A0ABU3KLM7</accession>
<dbReference type="RefSeq" id="WP_313876192.1">
    <property type="nucleotide sequence ID" value="NZ_JAVBIK010000001.1"/>
</dbReference>
<protein>
    <recommendedName>
        <fullName evidence="5 10">Phosphoglycolate phosphatase</fullName>
        <shortName evidence="10">PGP</shortName>
        <shortName evidence="10">PGPase</shortName>
        <ecNumber evidence="5 10">3.1.3.18</ecNumber>
    </recommendedName>
</protein>
<evidence type="ECO:0000256" key="5">
    <source>
        <dbReference type="ARBA" id="ARBA00013078"/>
    </source>
</evidence>
<dbReference type="InterPro" id="IPR006439">
    <property type="entry name" value="HAD-SF_hydro_IA"/>
</dbReference>
<feature type="binding site" evidence="10">
    <location>
        <position position="17"/>
    </location>
    <ligand>
        <name>Mg(2+)</name>
        <dbReference type="ChEBI" id="CHEBI:18420"/>
    </ligand>
</feature>
<evidence type="ECO:0000256" key="1">
    <source>
        <dbReference type="ARBA" id="ARBA00000830"/>
    </source>
</evidence>
<evidence type="ECO:0000256" key="3">
    <source>
        <dbReference type="ARBA" id="ARBA00004818"/>
    </source>
</evidence>
<evidence type="ECO:0000256" key="10">
    <source>
        <dbReference type="HAMAP-Rule" id="MF_00495"/>
    </source>
</evidence>
<comment type="similarity">
    <text evidence="4 10">Belongs to the HAD-like hydrolase superfamily. CbbY/CbbZ/Gph/YieH family.</text>
</comment>
<evidence type="ECO:0000313" key="11">
    <source>
        <dbReference type="EMBL" id="MDT7518498.1"/>
    </source>
</evidence>
<dbReference type="NCBIfam" id="TIGR01549">
    <property type="entry name" value="HAD-SF-IA-v1"/>
    <property type="match status" value="1"/>
</dbReference>
<evidence type="ECO:0000256" key="4">
    <source>
        <dbReference type="ARBA" id="ARBA00006171"/>
    </source>
</evidence>
<dbReference type="Gene3D" id="1.10.150.240">
    <property type="entry name" value="Putative phosphatase, domain 2"/>
    <property type="match status" value="1"/>
</dbReference>
<gene>
    <name evidence="11" type="primary">gph</name>
    <name evidence="11" type="ORF">RAE19_07235</name>
</gene>
<organism evidence="11 12">
    <name type="scientific">Rhodoferax potami</name>
    <dbReference type="NCBI Taxonomy" id="3068338"/>
    <lineage>
        <taxon>Bacteria</taxon>
        <taxon>Pseudomonadati</taxon>
        <taxon>Pseudomonadota</taxon>
        <taxon>Betaproteobacteria</taxon>
        <taxon>Burkholderiales</taxon>
        <taxon>Comamonadaceae</taxon>
        <taxon>Rhodoferax</taxon>
    </lineage>
</organism>
<dbReference type="InterPro" id="IPR023214">
    <property type="entry name" value="HAD_sf"/>
</dbReference>
<feature type="active site" description="Nucleophile" evidence="10">
    <location>
        <position position="15"/>
    </location>
</feature>
<dbReference type="GO" id="GO:0008967">
    <property type="term" value="F:phosphoglycolate phosphatase activity"/>
    <property type="evidence" value="ECO:0007669"/>
    <property type="project" value="UniProtKB-EC"/>
</dbReference>
<dbReference type="InterPro" id="IPR037512">
    <property type="entry name" value="PGPase_prok"/>
</dbReference>
<keyword evidence="6 10" id="KW-0479">Metal-binding</keyword>
<dbReference type="PANTHER" id="PTHR43434:SF1">
    <property type="entry name" value="PHOSPHOGLYCOLATE PHOSPHATASE"/>
    <property type="match status" value="1"/>
</dbReference>
<dbReference type="EMBL" id="JAVBIK010000001">
    <property type="protein sequence ID" value="MDT7518498.1"/>
    <property type="molecule type" value="Genomic_DNA"/>
</dbReference>
<dbReference type="Pfam" id="PF00702">
    <property type="entry name" value="Hydrolase"/>
    <property type="match status" value="1"/>
</dbReference>
<evidence type="ECO:0000256" key="7">
    <source>
        <dbReference type="ARBA" id="ARBA00022801"/>
    </source>
</evidence>
<comment type="cofactor">
    <cofactor evidence="2 10">
        <name>Mg(2+)</name>
        <dbReference type="ChEBI" id="CHEBI:18420"/>
    </cofactor>
</comment>
<keyword evidence="12" id="KW-1185">Reference proteome</keyword>
<dbReference type="NCBIfam" id="TIGR01509">
    <property type="entry name" value="HAD-SF-IA-v3"/>
    <property type="match status" value="1"/>
</dbReference>
<keyword evidence="7 10" id="KW-0378">Hydrolase</keyword>
<dbReference type="PANTHER" id="PTHR43434">
    <property type="entry name" value="PHOSPHOGLYCOLATE PHOSPHATASE"/>
    <property type="match status" value="1"/>
</dbReference>
<feature type="binding site" evidence="10">
    <location>
        <position position="15"/>
    </location>
    <ligand>
        <name>Mg(2+)</name>
        <dbReference type="ChEBI" id="CHEBI:18420"/>
    </ligand>
</feature>
<keyword evidence="8 10" id="KW-0460">Magnesium</keyword>
<comment type="caution">
    <text evidence="11">The sequence shown here is derived from an EMBL/GenBank/DDBJ whole genome shotgun (WGS) entry which is preliminary data.</text>
</comment>
<dbReference type="InterPro" id="IPR050155">
    <property type="entry name" value="HAD-like_hydrolase_sf"/>
</dbReference>
<dbReference type="NCBIfam" id="TIGR01449">
    <property type="entry name" value="PGP_bact"/>
    <property type="match status" value="1"/>
</dbReference>
<evidence type="ECO:0000256" key="8">
    <source>
        <dbReference type="ARBA" id="ARBA00022842"/>
    </source>
</evidence>
<comment type="function">
    <text evidence="10">Specifically catalyzes the dephosphorylation of 2-phosphoglycolate. Is involved in the dissimilation of the intracellular 2-phosphoglycolate formed during the DNA repair of 3'-phosphoglycolate ends, a major class of DNA lesions induced by oxidative stress.</text>
</comment>
<feature type="binding site" evidence="10">
    <location>
        <position position="185"/>
    </location>
    <ligand>
        <name>Mg(2+)</name>
        <dbReference type="ChEBI" id="CHEBI:18420"/>
    </ligand>
</feature>
<comment type="catalytic activity">
    <reaction evidence="1 10">
        <text>2-phosphoglycolate + H2O = glycolate + phosphate</text>
        <dbReference type="Rhea" id="RHEA:14369"/>
        <dbReference type="ChEBI" id="CHEBI:15377"/>
        <dbReference type="ChEBI" id="CHEBI:29805"/>
        <dbReference type="ChEBI" id="CHEBI:43474"/>
        <dbReference type="ChEBI" id="CHEBI:58033"/>
        <dbReference type="EC" id="3.1.3.18"/>
    </reaction>
</comment>
<evidence type="ECO:0000256" key="6">
    <source>
        <dbReference type="ARBA" id="ARBA00022723"/>
    </source>
</evidence>
<keyword evidence="9 10" id="KW-0119">Carbohydrate metabolism</keyword>
<dbReference type="Gene3D" id="3.40.50.1000">
    <property type="entry name" value="HAD superfamily/HAD-like"/>
    <property type="match status" value="1"/>
</dbReference>
<dbReference type="SUPFAM" id="SSF56784">
    <property type="entry name" value="HAD-like"/>
    <property type="match status" value="1"/>
</dbReference>
<comment type="pathway">
    <text evidence="3 10">Organic acid metabolism; glycolate biosynthesis; glycolate from 2-phosphoglycolate: step 1/1.</text>
</comment>
<dbReference type="SFLD" id="SFLDG01135">
    <property type="entry name" value="C1.5.6:_HAD__Beta-PGM__Phospha"/>
    <property type="match status" value="1"/>
</dbReference>
<dbReference type="SFLD" id="SFLDS00003">
    <property type="entry name" value="Haloacid_Dehalogenase"/>
    <property type="match status" value="1"/>
</dbReference>
<proteinExistence type="inferred from homology"/>
<sequence>MLDWPRSNVDAVIVDLDGTMVDTLGDFVQALQRMVADLPLPYRDFVVEQALVERLVGKGSENLIKGLLAHIDQGVAATDNVALFEQAWASYQHHYRAINGRYSEVYPGVRDALAGWQQAGLPMVCVTNKPAAFARDLLQEKGLAPFFPLVIGGDTVARKKPDPMPLLHACERLGTVPGRTLMVGDSSNDAQAARAAGCPVLLVSYGYNHGEPVDQVDADAVVDRLTQLRWI</sequence>
<evidence type="ECO:0000256" key="2">
    <source>
        <dbReference type="ARBA" id="ARBA00001946"/>
    </source>
</evidence>
<dbReference type="InterPro" id="IPR023198">
    <property type="entry name" value="PGP-like_dom2"/>
</dbReference>
<evidence type="ECO:0000313" key="12">
    <source>
        <dbReference type="Proteomes" id="UP001321700"/>
    </source>
</evidence>
<evidence type="ECO:0000256" key="9">
    <source>
        <dbReference type="ARBA" id="ARBA00023277"/>
    </source>
</evidence>
<dbReference type="EC" id="3.1.3.18" evidence="5 10"/>
<dbReference type="InterPro" id="IPR036412">
    <property type="entry name" value="HAD-like_sf"/>
</dbReference>
<dbReference type="HAMAP" id="MF_00495">
    <property type="entry name" value="GPH_hydrolase_bact"/>
    <property type="match status" value="1"/>
</dbReference>
<dbReference type="Proteomes" id="UP001321700">
    <property type="component" value="Unassembled WGS sequence"/>
</dbReference>
<dbReference type="SFLD" id="SFLDG01129">
    <property type="entry name" value="C1.5:_HAD__Beta-PGM__Phosphata"/>
    <property type="match status" value="1"/>
</dbReference>
<name>A0ABU3KLM7_9BURK</name>